<dbReference type="Gene3D" id="2.40.160.20">
    <property type="match status" value="1"/>
</dbReference>
<feature type="signal peptide" evidence="2">
    <location>
        <begin position="1"/>
        <end position="20"/>
    </location>
</feature>
<comment type="caution">
    <text evidence="4">The sequence shown here is derived from an EMBL/GenBank/DDBJ whole genome shotgun (WGS) entry which is preliminary data.</text>
</comment>
<dbReference type="Proteomes" id="UP001497602">
    <property type="component" value="Unassembled WGS sequence"/>
</dbReference>
<feature type="chain" id="PRO_5046299638" evidence="2">
    <location>
        <begin position="21"/>
        <end position="296"/>
    </location>
</feature>
<dbReference type="SUPFAM" id="SSF56925">
    <property type="entry name" value="OMPA-like"/>
    <property type="match status" value="1"/>
</dbReference>
<reference evidence="4 5" key="1">
    <citation type="submission" date="2024-05" db="EMBL/GenBank/DDBJ databases">
        <authorList>
            <person name="Duchaud E."/>
        </authorList>
    </citation>
    <scope>NUCLEOTIDE SEQUENCE [LARGE SCALE GENOMIC DNA]</scope>
    <source>
        <strain evidence="4">Ena-SAMPLE-TAB-13-05-2024-13:56:06:370-140305</strain>
    </source>
</reference>
<proteinExistence type="predicted"/>
<organism evidence="4 5">
    <name type="scientific">Tenacibaculum vairaonense</name>
    <dbReference type="NCBI Taxonomy" id="3137860"/>
    <lineage>
        <taxon>Bacteria</taxon>
        <taxon>Pseudomonadati</taxon>
        <taxon>Bacteroidota</taxon>
        <taxon>Flavobacteriia</taxon>
        <taxon>Flavobacteriales</taxon>
        <taxon>Flavobacteriaceae</taxon>
        <taxon>Tenacibaculum</taxon>
    </lineage>
</organism>
<evidence type="ECO:0000256" key="2">
    <source>
        <dbReference type="SAM" id="SignalP"/>
    </source>
</evidence>
<keyword evidence="5" id="KW-1185">Reference proteome</keyword>
<feature type="domain" description="Outer membrane protein beta-barrel" evidence="3">
    <location>
        <begin position="8"/>
        <end position="210"/>
    </location>
</feature>
<protein>
    <submittedName>
        <fullName evidence="4">OMP_b-brl domain-containing protein</fullName>
    </submittedName>
</protein>
<evidence type="ECO:0000256" key="1">
    <source>
        <dbReference type="ARBA" id="ARBA00022729"/>
    </source>
</evidence>
<keyword evidence="1 2" id="KW-0732">Signal</keyword>
<dbReference type="InterPro" id="IPR027385">
    <property type="entry name" value="Beta-barrel_OMP"/>
</dbReference>
<name>A0ABM9PRB5_9FLAO</name>
<accession>A0ABM9PRB5</accession>
<sequence length="296" mass="31954">MSKTNILLIAMALVSLSVSAQFYVSASGGYAIPSAGVRFGTETTANGVENTYGSYGEGIHTQLRAGYFFNKTFGIEGAFGYLHGADQTSILVDVPNQPFVDVKSRGRAYGASLSLVYKFTNNIYGRFGALIKVGGRTEAVGKVNANLPAQLVNPAAPIGATVPLNMEFTRDYNGRLPLGFIGAIGYKYDLSKKIALFAELEYMGISVTRDRSNIGEFTATLAGQNVKRADLLNLVQNTPALLSQFESLLPLIKDETLYVDSLSTEELQNPGNRELSQKVPYSSFGINFGITYTFGK</sequence>
<evidence type="ECO:0000259" key="3">
    <source>
        <dbReference type="Pfam" id="PF13505"/>
    </source>
</evidence>
<dbReference type="Pfam" id="PF13505">
    <property type="entry name" value="OMP_b-brl"/>
    <property type="match status" value="1"/>
</dbReference>
<dbReference type="RefSeq" id="WP_348739929.1">
    <property type="nucleotide sequence ID" value="NZ_CAXJRC010000044.1"/>
</dbReference>
<evidence type="ECO:0000313" key="4">
    <source>
        <dbReference type="EMBL" id="CAL2108346.1"/>
    </source>
</evidence>
<gene>
    <name evidence="4" type="ORF">T190115A13A_70119</name>
</gene>
<evidence type="ECO:0000313" key="5">
    <source>
        <dbReference type="Proteomes" id="UP001497602"/>
    </source>
</evidence>
<dbReference type="InterPro" id="IPR011250">
    <property type="entry name" value="OMP/PagP_B-barrel"/>
</dbReference>
<dbReference type="EMBL" id="CAXJRC010000044">
    <property type="protein sequence ID" value="CAL2108346.1"/>
    <property type="molecule type" value="Genomic_DNA"/>
</dbReference>